<dbReference type="KEGG" id="panc:E2636_02185"/>
<dbReference type="InterPro" id="IPR000821">
    <property type="entry name" value="Ala_racemase"/>
</dbReference>
<comment type="similarity">
    <text evidence="5">Belongs to the alanine racemase family.</text>
</comment>
<feature type="active site" description="Proton acceptor; specific for D-alanine" evidence="5">
    <location>
        <position position="41"/>
    </location>
</feature>
<dbReference type="PRINTS" id="PR00992">
    <property type="entry name" value="ALARACEMASE"/>
</dbReference>
<feature type="binding site" evidence="5 7">
    <location>
        <position position="135"/>
    </location>
    <ligand>
        <name>substrate</name>
    </ligand>
</feature>
<dbReference type="GO" id="GO:0030632">
    <property type="term" value="P:D-alanine biosynthetic process"/>
    <property type="evidence" value="ECO:0007669"/>
    <property type="project" value="UniProtKB-UniRule"/>
</dbReference>
<dbReference type="GO" id="GO:0009252">
    <property type="term" value="P:peptidoglycan biosynthetic process"/>
    <property type="evidence" value="ECO:0007669"/>
    <property type="project" value="TreeGrafter"/>
</dbReference>
<dbReference type="InterPro" id="IPR020622">
    <property type="entry name" value="Ala_racemase_pyridoxalP-BS"/>
</dbReference>
<feature type="modified residue" description="N6-(pyridoxal phosphate)lysine" evidence="5 6">
    <location>
        <position position="41"/>
    </location>
</feature>
<organism evidence="9 10">
    <name type="scientific">Paenisporosarcina antarctica</name>
    <dbReference type="NCBI Taxonomy" id="417367"/>
    <lineage>
        <taxon>Bacteria</taxon>
        <taxon>Bacillati</taxon>
        <taxon>Bacillota</taxon>
        <taxon>Bacilli</taxon>
        <taxon>Bacillales</taxon>
        <taxon>Caryophanaceae</taxon>
        <taxon>Paenisporosarcina</taxon>
    </lineage>
</organism>
<dbReference type="OrthoDB" id="9813814at2"/>
<dbReference type="CDD" id="cd00430">
    <property type="entry name" value="PLPDE_III_AR"/>
    <property type="match status" value="1"/>
</dbReference>
<dbReference type="NCBIfam" id="TIGR00492">
    <property type="entry name" value="alr"/>
    <property type="match status" value="1"/>
</dbReference>
<dbReference type="SUPFAM" id="SSF51419">
    <property type="entry name" value="PLP-binding barrel"/>
    <property type="match status" value="1"/>
</dbReference>
<dbReference type="FunFam" id="3.20.20.10:FF:000002">
    <property type="entry name" value="Alanine racemase"/>
    <property type="match status" value="1"/>
</dbReference>
<keyword evidence="3 5" id="KW-0663">Pyridoxal phosphate</keyword>
<dbReference type="RefSeq" id="WP_134208617.1">
    <property type="nucleotide sequence ID" value="NZ_CP038015.1"/>
</dbReference>
<dbReference type="GO" id="GO:0030170">
    <property type="term" value="F:pyridoxal phosphate binding"/>
    <property type="evidence" value="ECO:0007669"/>
    <property type="project" value="UniProtKB-UniRule"/>
</dbReference>
<sequence>MQPTNFYRPTFAQIDLNAIKMNILNLKKHISHSVEVIAVVKANAYGHGDLEVSKTALEAGVSMLAVATPDEAIRLRKNGIESPILVLGASSPSFANVASEHDITVTVFQKDWFLHIPPLPKKLKVHIKIDTGMGRLGITTESELDMLIQTIQQRQDVIIDGVFTHFATADEEDINHFSNQLTKFKLFLQHFPKRPRCIHAANSAASLIHMDSLFDAVRFGISMYGLLPSEHVKKELPFPLVQAMSLHTEVVHVKKVCAGSSVSYGAIYTASENEWIATLPIGYADGMLRGLSGQEVLIQGKRMPIVGKICMDQCMVRLPEQVNIGERVTLIGRQGTEQVTIEEWAQKLQTISYEIPCVLTSRVPRTYTP</sequence>
<evidence type="ECO:0000256" key="2">
    <source>
        <dbReference type="ARBA" id="ARBA00001933"/>
    </source>
</evidence>
<evidence type="ECO:0000256" key="6">
    <source>
        <dbReference type="PIRSR" id="PIRSR600821-50"/>
    </source>
</evidence>
<comment type="pathway">
    <text evidence="5">Amino-acid biosynthesis; D-alanine biosynthesis; D-alanine from L-alanine: step 1/1.</text>
</comment>
<gene>
    <name evidence="9" type="primary">alr</name>
    <name evidence="9" type="ORF">E2636_02185</name>
</gene>
<dbReference type="InterPro" id="IPR009006">
    <property type="entry name" value="Ala_racemase/Decarboxylase_C"/>
</dbReference>
<dbReference type="Proteomes" id="UP000294292">
    <property type="component" value="Chromosome"/>
</dbReference>
<accession>A0A4P6ZV90</accession>
<dbReference type="Gene3D" id="3.20.20.10">
    <property type="entry name" value="Alanine racemase"/>
    <property type="match status" value="1"/>
</dbReference>
<dbReference type="InterPro" id="IPR001608">
    <property type="entry name" value="Ala_racemase_N"/>
</dbReference>
<feature type="domain" description="Alanine racemase C-terminal" evidence="8">
    <location>
        <begin position="243"/>
        <end position="368"/>
    </location>
</feature>
<keyword evidence="10" id="KW-1185">Reference proteome</keyword>
<dbReference type="FunFam" id="2.40.37.10:FF:000006">
    <property type="entry name" value="Alanine racemase"/>
    <property type="match status" value="1"/>
</dbReference>
<comment type="function">
    <text evidence="5">Catalyzes the interconversion of L-alanine and D-alanine. May also act on other amino acids.</text>
</comment>
<dbReference type="InterPro" id="IPR029066">
    <property type="entry name" value="PLP-binding_barrel"/>
</dbReference>
<dbReference type="EMBL" id="CP038015">
    <property type="protein sequence ID" value="QBP40044.1"/>
    <property type="molecule type" value="Genomic_DNA"/>
</dbReference>
<dbReference type="GO" id="GO:0008784">
    <property type="term" value="F:alanine racemase activity"/>
    <property type="evidence" value="ECO:0007669"/>
    <property type="project" value="UniProtKB-UniRule"/>
</dbReference>
<evidence type="ECO:0000259" key="8">
    <source>
        <dbReference type="SMART" id="SM01005"/>
    </source>
</evidence>
<dbReference type="SUPFAM" id="SSF50621">
    <property type="entry name" value="Alanine racemase C-terminal domain-like"/>
    <property type="match status" value="1"/>
</dbReference>
<dbReference type="EC" id="5.1.1.1" evidence="5"/>
<evidence type="ECO:0000256" key="4">
    <source>
        <dbReference type="ARBA" id="ARBA00023235"/>
    </source>
</evidence>
<dbReference type="Pfam" id="PF01168">
    <property type="entry name" value="Ala_racemase_N"/>
    <property type="match status" value="1"/>
</dbReference>
<comment type="cofactor">
    <cofactor evidence="2 5 6">
        <name>pyridoxal 5'-phosphate</name>
        <dbReference type="ChEBI" id="CHEBI:597326"/>
    </cofactor>
</comment>
<evidence type="ECO:0000256" key="1">
    <source>
        <dbReference type="ARBA" id="ARBA00000316"/>
    </source>
</evidence>
<dbReference type="PROSITE" id="PS00395">
    <property type="entry name" value="ALANINE_RACEMASE"/>
    <property type="match status" value="1"/>
</dbReference>
<dbReference type="InterPro" id="IPR011079">
    <property type="entry name" value="Ala_racemase_C"/>
</dbReference>
<dbReference type="PANTHER" id="PTHR30511:SF0">
    <property type="entry name" value="ALANINE RACEMASE, CATABOLIC-RELATED"/>
    <property type="match status" value="1"/>
</dbReference>
<dbReference type="PANTHER" id="PTHR30511">
    <property type="entry name" value="ALANINE RACEMASE"/>
    <property type="match status" value="1"/>
</dbReference>
<dbReference type="Gene3D" id="2.40.37.10">
    <property type="entry name" value="Lyase, Ornithine Decarboxylase, Chain A, domain 1"/>
    <property type="match status" value="1"/>
</dbReference>
<reference evidence="9 10" key="1">
    <citation type="submission" date="2019-03" db="EMBL/GenBank/DDBJ databases">
        <title>Complete genome sequence of Paenisporosarcina antarctica CGMCC 1.6503T.</title>
        <authorList>
            <person name="Rong J.-C."/>
            <person name="Chi N.-Y."/>
            <person name="Zhang Q.-F."/>
        </authorList>
    </citation>
    <scope>NUCLEOTIDE SEQUENCE [LARGE SCALE GENOMIC DNA]</scope>
    <source>
        <strain evidence="9 10">CGMCC 1.6503</strain>
    </source>
</reference>
<evidence type="ECO:0000256" key="5">
    <source>
        <dbReference type="HAMAP-Rule" id="MF_01201"/>
    </source>
</evidence>
<protein>
    <recommendedName>
        <fullName evidence="5">Alanine racemase</fullName>
        <ecNumber evidence="5">5.1.1.1</ecNumber>
    </recommendedName>
</protein>
<dbReference type="SMART" id="SM01005">
    <property type="entry name" value="Ala_racemase_C"/>
    <property type="match status" value="1"/>
</dbReference>
<feature type="binding site" evidence="5 7">
    <location>
        <position position="311"/>
    </location>
    <ligand>
        <name>substrate</name>
    </ligand>
</feature>
<name>A0A4P6ZV90_9BACL</name>
<evidence type="ECO:0000313" key="10">
    <source>
        <dbReference type="Proteomes" id="UP000294292"/>
    </source>
</evidence>
<dbReference type="UniPathway" id="UPA00042">
    <property type="reaction ID" value="UER00497"/>
</dbReference>
<dbReference type="HAMAP" id="MF_01201">
    <property type="entry name" value="Ala_racemase"/>
    <property type="match status" value="1"/>
</dbReference>
<evidence type="ECO:0000313" key="9">
    <source>
        <dbReference type="EMBL" id="QBP40044.1"/>
    </source>
</evidence>
<feature type="active site" description="Proton acceptor; specific for L-alanine" evidence="5">
    <location>
        <position position="264"/>
    </location>
</feature>
<comment type="catalytic activity">
    <reaction evidence="1 5">
        <text>L-alanine = D-alanine</text>
        <dbReference type="Rhea" id="RHEA:20249"/>
        <dbReference type="ChEBI" id="CHEBI:57416"/>
        <dbReference type="ChEBI" id="CHEBI:57972"/>
        <dbReference type="EC" id="5.1.1.1"/>
    </reaction>
</comment>
<keyword evidence="4 5" id="KW-0413">Isomerase</keyword>
<evidence type="ECO:0000256" key="3">
    <source>
        <dbReference type="ARBA" id="ARBA00022898"/>
    </source>
</evidence>
<dbReference type="GO" id="GO:0005829">
    <property type="term" value="C:cytosol"/>
    <property type="evidence" value="ECO:0007669"/>
    <property type="project" value="TreeGrafter"/>
</dbReference>
<proteinExistence type="inferred from homology"/>
<dbReference type="Pfam" id="PF00842">
    <property type="entry name" value="Ala_racemase_C"/>
    <property type="match status" value="1"/>
</dbReference>
<evidence type="ECO:0000256" key="7">
    <source>
        <dbReference type="PIRSR" id="PIRSR600821-52"/>
    </source>
</evidence>
<dbReference type="AlphaFoldDB" id="A0A4P6ZV90"/>